<keyword evidence="5" id="KW-0067">ATP-binding</keyword>
<dbReference type="InterPro" id="IPR050053">
    <property type="entry name" value="ATPase_alpha/beta_chains"/>
</dbReference>
<evidence type="ECO:0000256" key="7">
    <source>
        <dbReference type="ARBA" id="ARBA00022967"/>
    </source>
</evidence>
<accession>A0ABN6J5M4</accession>
<protein>
    <submittedName>
        <fullName evidence="11">Flagellar protein export ATPase FliI</fullName>
    </submittedName>
</protein>
<dbReference type="InterPro" id="IPR040627">
    <property type="entry name" value="T3SS_ATPase_C"/>
</dbReference>
<dbReference type="PANTHER" id="PTHR15184">
    <property type="entry name" value="ATP SYNTHASE"/>
    <property type="match status" value="1"/>
</dbReference>
<evidence type="ECO:0000256" key="9">
    <source>
        <dbReference type="ARBA" id="ARBA00034006"/>
    </source>
</evidence>
<dbReference type="RefSeq" id="WP_224034846.1">
    <property type="nucleotide sequence ID" value="NZ_AP024849.1"/>
</dbReference>
<feature type="domain" description="AAA+ ATPase" evidence="10">
    <location>
        <begin position="160"/>
        <end position="341"/>
    </location>
</feature>
<evidence type="ECO:0000259" key="10">
    <source>
        <dbReference type="SMART" id="SM00382"/>
    </source>
</evidence>
<dbReference type="InterPro" id="IPR027417">
    <property type="entry name" value="P-loop_NTPase"/>
</dbReference>
<dbReference type="SMART" id="SM00382">
    <property type="entry name" value="AAA"/>
    <property type="match status" value="1"/>
</dbReference>
<evidence type="ECO:0000256" key="2">
    <source>
        <dbReference type="ARBA" id="ARBA00022448"/>
    </source>
</evidence>
<sequence length="441" mass="48027">MLELDLDFNKLIKKVNSISTIYSEGVVKKVIGLTIEVQGIKAFVGELCVIYNEKNTPVNCEVVGFRDEFIILMPLDELIGISPGCKVVPQHKPLSVKCSDKLLGHIIDGLGNPLDCDIISMEGEDYPLENDAPDPLKRKRIRDIMPTGVRAIDGFLTCGDGQRIGIFAGSGVGKSTTLGMIAREAKADVNVIALIGERGREVLEFIENDLGPEGMKRSVVVCATSDKPALIRIKGALTATAIAEYFRDKGKKVILMMDSVTRFAMAQREVGLAIGEPPATKGYTPSVFAKLPKLMERSGTSADGSITAFYTVLVDGDDFNEPIADAVRGILDGHIVLSRDLAHKNHYPAIDTLNSVSRLMSQIAPKEHKEAASIARDLLATYKDSEDLINIGAYVKGSNKKIDMAINYNDALNKFLCQGIDEKSSFEETEDALISMFRSVN</sequence>
<proteinExistence type="predicted"/>
<comment type="subcellular location">
    <subcellularLocation>
        <location evidence="1">Cytoplasm</location>
    </subcellularLocation>
</comment>
<dbReference type="InterPro" id="IPR020003">
    <property type="entry name" value="ATPase_a/bsu_AS"/>
</dbReference>
<keyword evidence="12" id="KW-1185">Reference proteome</keyword>
<dbReference type="InterPro" id="IPR004100">
    <property type="entry name" value="ATPase_F1/V1/A1_a/bsu_N"/>
</dbReference>
<dbReference type="CDD" id="cd18114">
    <property type="entry name" value="ATP-synt_flagellum-secretory_path_III_C"/>
    <property type="match status" value="1"/>
</dbReference>
<dbReference type="SUPFAM" id="SSF52540">
    <property type="entry name" value="P-loop containing nucleoside triphosphate hydrolases"/>
    <property type="match status" value="1"/>
</dbReference>
<keyword evidence="6" id="KW-0653">Protein transport</keyword>
<dbReference type="InterPro" id="IPR000194">
    <property type="entry name" value="ATPase_F1/V1/A1_a/bsu_nucl-bd"/>
</dbReference>
<keyword evidence="11" id="KW-0969">Cilium</keyword>
<dbReference type="CDD" id="cd18117">
    <property type="entry name" value="ATP-synt_flagellum-secretory_path_III_N"/>
    <property type="match status" value="1"/>
</dbReference>
<organism evidence="11 12">
    <name type="scientific">Clostridium gelidum</name>
    <dbReference type="NCBI Taxonomy" id="704125"/>
    <lineage>
        <taxon>Bacteria</taxon>
        <taxon>Bacillati</taxon>
        <taxon>Bacillota</taxon>
        <taxon>Clostridia</taxon>
        <taxon>Eubacteriales</taxon>
        <taxon>Clostridiaceae</taxon>
        <taxon>Clostridium</taxon>
    </lineage>
</organism>
<dbReference type="PANTHER" id="PTHR15184:SF9">
    <property type="entry name" value="SPI-1 TYPE 3 SECRETION SYSTEM ATPASE"/>
    <property type="match status" value="1"/>
</dbReference>
<keyword evidence="4" id="KW-0547">Nucleotide-binding</keyword>
<evidence type="ECO:0000313" key="11">
    <source>
        <dbReference type="EMBL" id="BCZ48593.1"/>
    </source>
</evidence>
<dbReference type="EMBL" id="AP024849">
    <property type="protein sequence ID" value="BCZ48593.1"/>
    <property type="molecule type" value="Genomic_DNA"/>
</dbReference>
<comment type="catalytic activity">
    <reaction evidence="9">
        <text>ATP + H2O + cellular proteinSide 1 = ADP + phosphate + cellular proteinSide 2.</text>
        <dbReference type="EC" id="7.4.2.8"/>
    </reaction>
</comment>
<evidence type="ECO:0000256" key="6">
    <source>
        <dbReference type="ARBA" id="ARBA00022927"/>
    </source>
</evidence>
<dbReference type="Pfam" id="PF18269">
    <property type="entry name" value="T3SS_ATPase_C"/>
    <property type="match status" value="1"/>
</dbReference>
<dbReference type="CDD" id="cd01136">
    <property type="entry name" value="ATPase_flagellum-secretory_path_III"/>
    <property type="match status" value="1"/>
</dbReference>
<evidence type="ECO:0000313" key="12">
    <source>
        <dbReference type="Proteomes" id="UP000824633"/>
    </source>
</evidence>
<dbReference type="Proteomes" id="UP000824633">
    <property type="component" value="Chromosome"/>
</dbReference>
<dbReference type="InterPro" id="IPR022425">
    <property type="entry name" value="FliI_clade2"/>
</dbReference>
<dbReference type="Gene3D" id="3.40.50.12240">
    <property type="match status" value="1"/>
</dbReference>
<dbReference type="InterPro" id="IPR003593">
    <property type="entry name" value="AAA+_ATPase"/>
</dbReference>
<keyword evidence="7" id="KW-1278">Translocase</keyword>
<evidence type="ECO:0000256" key="3">
    <source>
        <dbReference type="ARBA" id="ARBA00022490"/>
    </source>
</evidence>
<dbReference type="NCBIfam" id="TIGR01026">
    <property type="entry name" value="fliI_yscN"/>
    <property type="match status" value="1"/>
</dbReference>
<name>A0ABN6J5M4_9CLOT</name>
<evidence type="ECO:0000256" key="1">
    <source>
        <dbReference type="ARBA" id="ARBA00004496"/>
    </source>
</evidence>
<evidence type="ECO:0000256" key="4">
    <source>
        <dbReference type="ARBA" id="ARBA00022741"/>
    </source>
</evidence>
<dbReference type="Pfam" id="PF02874">
    <property type="entry name" value="ATP-synt_ab_N"/>
    <property type="match status" value="1"/>
</dbReference>
<evidence type="ECO:0000256" key="8">
    <source>
        <dbReference type="ARBA" id="ARBA00023065"/>
    </source>
</evidence>
<keyword evidence="8" id="KW-0406">Ion transport</keyword>
<dbReference type="InterPro" id="IPR005714">
    <property type="entry name" value="ATPase_T3SS_FliI/YscN"/>
</dbReference>
<reference evidence="12" key="1">
    <citation type="submission" date="2021-07" db="EMBL/GenBank/DDBJ databases">
        <title>Complete genome sequencing of a Clostridium isolate.</title>
        <authorList>
            <person name="Ueki A."/>
            <person name="Tonouchi A."/>
        </authorList>
    </citation>
    <scope>NUCLEOTIDE SEQUENCE [LARGE SCALE GENOMIC DNA]</scope>
    <source>
        <strain evidence="12">C5S11</strain>
    </source>
</reference>
<dbReference type="Pfam" id="PF00006">
    <property type="entry name" value="ATP-synt_ab"/>
    <property type="match status" value="1"/>
</dbReference>
<keyword evidence="11" id="KW-0282">Flagellum</keyword>
<keyword evidence="3" id="KW-0963">Cytoplasm</keyword>
<dbReference type="NCBIfam" id="TIGR03497">
    <property type="entry name" value="FliI_clade2"/>
    <property type="match status" value="1"/>
</dbReference>
<evidence type="ECO:0000256" key="5">
    <source>
        <dbReference type="ARBA" id="ARBA00022840"/>
    </source>
</evidence>
<keyword evidence="11" id="KW-0966">Cell projection</keyword>
<keyword evidence="2" id="KW-0813">Transport</keyword>
<gene>
    <name evidence="11" type="primary">fliI</name>
    <name evidence="11" type="ORF">psyc5s11_46600</name>
</gene>
<dbReference type="PROSITE" id="PS00152">
    <property type="entry name" value="ATPASE_ALPHA_BETA"/>
    <property type="match status" value="1"/>
</dbReference>